<dbReference type="EMBL" id="AP019376">
    <property type="protein sequence ID" value="BBH90240.1"/>
    <property type="molecule type" value="Genomic_DNA"/>
</dbReference>
<accession>A0A455SRB9</accession>
<dbReference type="EMBL" id="AP019376">
    <property type="protein sequence ID" value="BBH90175.1"/>
    <property type="molecule type" value="Genomic_DNA"/>
</dbReference>
<proteinExistence type="predicted"/>
<gene>
    <name evidence="1" type="ORF">KTC_48610</name>
    <name evidence="2" type="ORF">KTC_49260</name>
    <name evidence="3" type="ORF">KTC_49910</name>
</gene>
<sequence>MHGIERTRENYDKKRRALWRPSFLNGLAELSEANLGYQIMEGIWSGDNDIIELQDLLIS</sequence>
<reference evidence="3" key="1">
    <citation type="submission" date="2018-12" db="EMBL/GenBank/DDBJ databases">
        <title>Novel natural products biosynthetic potential of the class Ktedonobacteria.</title>
        <authorList>
            <person name="Zheng Y."/>
            <person name="Saitou A."/>
            <person name="Wang C.M."/>
            <person name="Toyoda A."/>
            <person name="Minakuchi Y."/>
            <person name="Sekiguchi Y."/>
            <person name="Ueda K."/>
            <person name="Takano H."/>
            <person name="Sakai Y."/>
            <person name="Yokota A."/>
            <person name="Yabe S."/>
        </authorList>
    </citation>
    <scope>NUCLEOTIDE SEQUENCE</scope>
    <source>
        <strain evidence="3">COM3</strain>
    </source>
</reference>
<dbReference type="AlphaFoldDB" id="A0A455SRB9"/>
<evidence type="ECO:0000313" key="3">
    <source>
        <dbReference type="EMBL" id="BBH90240.1"/>
    </source>
</evidence>
<evidence type="ECO:0000313" key="2">
    <source>
        <dbReference type="EMBL" id="BBH90175.1"/>
    </source>
</evidence>
<evidence type="ECO:0000313" key="1">
    <source>
        <dbReference type="EMBL" id="BBH90110.1"/>
    </source>
</evidence>
<protein>
    <submittedName>
        <fullName evidence="3">Uncharacterized protein</fullName>
    </submittedName>
</protein>
<name>A0A455SRB9_9CHLR</name>
<organism evidence="3">
    <name type="scientific">Thermosporothrix sp. COM3</name>
    <dbReference type="NCBI Taxonomy" id="2490863"/>
    <lineage>
        <taxon>Bacteria</taxon>
        <taxon>Bacillati</taxon>
        <taxon>Chloroflexota</taxon>
        <taxon>Ktedonobacteria</taxon>
        <taxon>Ktedonobacterales</taxon>
        <taxon>Thermosporotrichaceae</taxon>
        <taxon>Thermosporothrix</taxon>
    </lineage>
</organism>
<dbReference type="EMBL" id="AP019376">
    <property type="protein sequence ID" value="BBH90110.1"/>
    <property type="molecule type" value="Genomic_DNA"/>
</dbReference>